<evidence type="ECO:0000313" key="10">
    <source>
        <dbReference type="WBParaSite" id="PDA_v2.g19555.t1"/>
    </source>
</evidence>
<comment type="similarity">
    <text evidence="3">Belongs to the cytochrome P450 family.</text>
</comment>
<dbReference type="InterPro" id="IPR002403">
    <property type="entry name" value="Cyt_P450_E_grp-IV"/>
</dbReference>
<evidence type="ECO:0000256" key="2">
    <source>
        <dbReference type="ARBA" id="ARBA00003690"/>
    </source>
</evidence>
<dbReference type="InterPro" id="IPR050476">
    <property type="entry name" value="Insect_CytP450_Detox"/>
</dbReference>
<keyword evidence="5" id="KW-0479">Metal-binding</keyword>
<evidence type="ECO:0000256" key="1">
    <source>
        <dbReference type="ARBA" id="ARBA00001971"/>
    </source>
</evidence>
<protein>
    <submittedName>
        <fullName evidence="10">Cytochrome P450</fullName>
    </submittedName>
</protein>
<keyword evidence="9" id="KW-1185">Reference proteome</keyword>
<evidence type="ECO:0000256" key="8">
    <source>
        <dbReference type="ARBA" id="ARBA00023033"/>
    </source>
</evidence>
<keyword evidence="6" id="KW-0560">Oxidoreductase</keyword>
<dbReference type="Pfam" id="PF00067">
    <property type="entry name" value="p450"/>
    <property type="match status" value="1"/>
</dbReference>
<evidence type="ECO:0000256" key="3">
    <source>
        <dbReference type="ARBA" id="ARBA00010617"/>
    </source>
</evidence>
<evidence type="ECO:0000256" key="5">
    <source>
        <dbReference type="ARBA" id="ARBA00022723"/>
    </source>
</evidence>
<keyword evidence="4" id="KW-0349">Heme</keyword>
<evidence type="ECO:0000256" key="7">
    <source>
        <dbReference type="ARBA" id="ARBA00023004"/>
    </source>
</evidence>
<accession>A0A914PXH4</accession>
<dbReference type="WBParaSite" id="PDA_v2.g19555.t1">
    <property type="protein sequence ID" value="PDA_v2.g19555.t1"/>
    <property type="gene ID" value="PDA_v2.g19555"/>
</dbReference>
<keyword evidence="8" id="KW-0503">Monooxygenase</keyword>
<organism evidence="9 10">
    <name type="scientific">Panagrolaimus davidi</name>
    <dbReference type="NCBI Taxonomy" id="227884"/>
    <lineage>
        <taxon>Eukaryota</taxon>
        <taxon>Metazoa</taxon>
        <taxon>Ecdysozoa</taxon>
        <taxon>Nematoda</taxon>
        <taxon>Chromadorea</taxon>
        <taxon>Rhabditida</taxon>
        <taxon>Tylenchina</taxon>
        <taxon>Panagrolaimomorpha</taxon>
        <taxon>Panagrolaimoidea</taxon>
        <taxon>Panagrolaimidae</taxon>
        <taxon>Panagrolaimus</taxon>
    </lineage>
</organism>
<dbReference type="GO" id="GO:0005506">
    <property type="term" value="F:iron ion binding"/>
    <property type="evidence" value="ECO:0007669"/>
    <property type="project" value="InterPro"/>
</dbReference>
<evidence type="ECO:0000313" key="9">
    <source>
        <dbReference type="Proteomes" id="UP000887578"/>
    </source>
</evidence>
<dbReference type="InterPro" id="IPR036396">
    <property type="entry name" value="Cyt_P450_sf"/>
</dbReference>
<dbReference type="PRINTS" id="PR00385">
    <property type="entry name" value="P450"/>
</dbReference>
<dbReference type="GO" id="GO:0020037">
    <property type="term" value="F:heme binding"/>
    <property type="evidence" value="ECO:0007669"/>
    <property type="project" value="InterPro"/>
</dbReference>
<dbReference type="PANTHER" id="PTHR24292:SF54">
    <property type="entry name" value="CYP9F3-RELATED"/>
    <property type="match status" value="1"/>
</dbReference>
<dbReference type="Gene3D" id="1.10.630.10">
    <property type="entry name" value="Cytochrome P450"/>
    <property type="match status" value="1"/>
</dbReference>
<dbReference type="PRINTS" id="PR00465">
    <property type="entry name" value="EP450IV"/>
</dbReference>
<dbReference type="GO" id="GO:0004497">
    <property type="term" value="F:monooxygenase activity"/>
    <property type="evidence" value="ECO:0007669"/>
    <property type="project" value="UniProtKB-KW"/>
</dbReference>
<comment type="function">
    <text evidence="2">May be involved in the metabolism of insect hormones and in the breakdown of synthetic insecticides.</text>
</comment>
<dbReference type="GO" id="GO:0016705">
    <property type="term" value="F:oxidoreductase activity, acting on paired donors, with incorporation or reduction of molecular oxygen"/>
    <property type="evidence" value="ECO:0007669"/>
    <property type="project" value="InterPro"/>
</dbReference>
<evidence type="ECO:0000256" key="4">
    <source>
        <dbReference type="ARBA" id="ARBA00022617"/>
    </source>
</evidence>
<dbReference type="AlphaFoldDB" id="A0A914PXH4"/>
<dbReference type="SUPFAM" id="SSF48264">
    <property type="entry name" value="Cytochrome P450"/>
    <property type="match status" value="1"/>
</dbReference>
<dbReference type="PANTHER" id="PTHR24292">
    <property type="entry name" value="CYTOCHROME P450"/>
    <property type="match status" value="1"/>
</dbReference>
<keyword evidence="7" id="KW-0408">Iron</keyword>
<sequence length="298" mass="34423">MYDSIEHLMEHFKTVENKPINIHPIFQEVTMDIISRIALGQNGSNLFKNPYIDYAKKIIGNSTDKFNNNLAQIIPSLKPIIRWLTFWLRIDSNDAHTLHINLFKEVLKRKNERDAMKENKTGLDDKKLVDFIDLFLDAEVPEQKHSDTMGVLDKRNLKISKELSVTEIVGQCFIFLLAGYDTTANSLSFVCYELIKNPKTLQKLVEEIDDHLFDSDSEDLSYEKINEMKYLDSVIKESLRLHPVAASAVTRLCMETTEIGEKEKIQIEKGTNITIDVLTINYSEKLWGPEPEKFNPDR</sequence>
<dbReference type="InterPro" id="IPR001128">
    <property type="entry name" value="Cyt_P450"/>
</dbReference>
<dbReference type="GO" id="GO:0005789">
    <property type="term" value="C:endoplasmic reticulum membrane"/>
    <property type="evidence" value="ECO:0007669"/>
    <property type="project" value="UniProtKB-SubCell"/>
</dbReference>
<proteinExistence type="inferred from homology"/>
<comment type="cofactor">
    <cofactor evidence="1">
        <name>heme</name>
        <dbReference type="ChEBI" id="CHEBI:30413"/>
    </cofactor>
</comment>
<dbReference type="Proteomes" id="UP000887578">
    <property type="component" value="Unplaced"/>
</dbReference>
<evidence type="ECO:0000256" key="6">
    <source>
        <dbReference type="ARBA" id="ARBA00023002"/>
    </source>
</evidence>
<name>A0A914PXH4_9BILA</name>
<reference evidence="10" key="1">
    <citation type="submission" date="2022-11" db="UniProtKB">
        <authorList>
            <consortium name="WormBaseParasite"/>
        </authorList>
    </citation>
    <scope>IDENTIFICATION</scope>
</reference>